<protein>
    <submittedName>
        <fullName evidence="1">Uncharacterized protein</fullName>
    </submittedName>
</protein>
<dbReference type="EMBL" id="LAZR01017319">
    <property type="protein sequence ID" value="KKM00922.1"/>
    <property type="molecule type" value="Genomic_DNA"/>
</dbReference>
<dbReference type="Gene3D" id="2.160.20.10">
    <property type="entry name" value="Single-stranded right-handed beta-helix, Pectin lyase-like"/>
    <property type="match status" value="1"/>
</dbReference>
<dbReference type="SUPFAM" id="SSF51126">
    <property type="entry name" value="Pectin lyase-like"/>
    <property type="match status" value="1"/>
</dbReference>
<dbReference type="InterPro" id="IPR012334">
    <property type="entry name" value="Pectin_lyas_fold"/>
</dbReference>
<dbReference type="InterPro" id="IPR011050">
    <property type="entry name" value="Pectin_lyase_fold/virulence"/>
</dbReference>
<comment type="caution">
    <text evidence="1">The sequence shown here is derived from an EMBL/GenBank/DDBJ whole genome shotgun (WGS) entry which is preliminary data.</text>
</comment>
<dbReference type="AlphaFoldDB" id="A0A0F9HCR8"/>
<sequence>MVMSALDLKLKRMPRTVRVGVVAGGLSEFITIQAAIDWCENQAVPAPAAATPYTVEIWPGVYDEAIVMADYVNLVGMDKEACIINQIHVTLVTMAEGCSVSNLTLIVTSDATAGGFGIEHDFTHDVAFP</sequence>
<proteinExistence type="predicted"/>
<name>A0A0F9HCR8_9ZZZZ</name>
<gene>
    <name evidence="1" type="ORF">LCGC14_1799620</name>
</gene>
<reference evidence="1" key="1">
    <citation type="journal article" date="2015" name="Nature">
        <title>Complex archaea that bridge the gap between prokaryotes and eukaryotes.</title>
        <authorList>
            <person name="Spang A."/>
            <person name="Saw J.H."/>
            <person name="Jorgensen S.L."/>
            <person name="Zaremba-Niedzwiedzka K."/>
            <person name="Martijn J."/>
            <person name="Lind A.E."/>
            <person name="van Eijk R."/>
            <person name="Schleper C."/>
            <person name="Guy L."/>
            <person name="Ettema T.J."/>
        </authorList>
    </citation>
    <scope>NUCLEOTIDE SEQUENCE</scope>
</reference>
<organism evidence="1">
    <name type="scientific">marine sediment metagenome</name>
    <dbReference type="NCBI Taxonomy" id="412755"/>
    <lineage>
        <taxon>unclassified sequences</taxon>
        <taxon>metagenomes</taxon>
        <taxon>ecological metagenomes</taxon>
    </lineage>
</organism>
<evidence type="ECO:0000313" key="1">
    <source>
        <dbReference type="EMBL" id="KKM00922.1"/>
    </source>
</evidence>
<accession>A0A0F9HCR8</accession>